<keyword evidence="3" id="KW-0614">Plasmid</keyword>
<keyword evidence="1" id="KW-0175">Coiled coil</keyword>
<name>A0ABX7ZJG2_9RALS</name>
<evidence type="ECO:0000313" key="4">
    <source>
        <dbReference type="Proteomes" id="UP000677898"/>
    </source>
</evidence>
<sequence>MRAARQGSPRAASSAASGVSWRPLRVRELETRGEQAQLELDQARADRVRMEAERDALRATVQAQADELAAAQTERENSIGELAKLSALLEAQQVMLTDYRTQLGVTGPAA</sequence>
<proteinExistence type="predicted"/>
<dbReference type="EMBL" id="CP046730">
    <property type="protein sequence ID" value="QUP55601.1"/>
    <property type="molecule type" value="Genomic_DNA"/>
</dbReference>
<geneLocation type="plasmid" evidence="3 4">
    <name>pLLRS-1</name>
</geneLocation>
<keyword evidence="4" id="KW-1185">Reference proteome</keyword>
<dbReference type="Proteomes" id="UP000677898">
    <property type="component" value="Plasmid pLLRS-1"/>
</dbReference>
<organism evidence="3 4">
    <name type="scientific">Ralstonia syzygii</name>
    <dbReference type="NCBI Taxonomy" id="28097"/>
    <lineage>
        <taxon>Bacteria</taxon>
        <taxon>Pseudomonadati</taxon>
        <taxon>Pseudomonadota</taxon>
        <taxon>Betaproteobacteria</taxon>
        <taxon>Burkholderiales</taxon>
        <taxon>Burkholderiaceae</taxon>
        <taxon>Ralstonia</taxon>
        <taxon>Ralstonia solanacearum species complex</taxon>
    </lineage>
</organism>
<protein>
    <submittedName>
        <fullName evidence="3">Integrase</fullName>
    </submittedName>
</protein>
<gene>
    <name evidence="3" type="ORF">GO998_17610</name>
</gene>
<evidence type="ECO:0000256" key="1">
    <source>
        <dbReference type="SAM" id="Coils"/>
    </source>
</evidence>
<reference evidence="3 4" key="1">
    <citation type="journal article" date="2021" name="Phytopathology">
        <title>Complete genome sequence of Ralstonia syzygii subsp. indonesiensis strain LLRS-1, isolated from wilted tobacco in China.</title>
        <authorList>
            <person name="Lu C.H."/>
            <person name="Li J.Y."/>
            <person name="Mi M.G."/>
            <person name="Lin Z.L."/>
            <person name="Jiang N."/>
            <person name="Gai X."/>
            <person name="Ma J.H."/>
            <person name="Lei L.P."/>
            <person name="Xia Z.Y."/>
        </authorList>
    </citation>
    <scope>NUCLEOTIDE SEQUENCE [LARGE SCALE GENOMIC DNA]</scope>
    <source>
        <strain evidence="3 4">LLRS-1</strain>
    </source>
</reference>
<evidence type="ECO:0000313" key="3">
    <source>
        <dbReference type="EMBL" id="QUP55601.1"/>
    </source>
</evidence>
<feature type="coiled-coil region" evidence="1">
    <location>
        <begin position="26"/>
        <end position="74"/>
    </location>
</feature>
<accession>A0ABX7ZJG2</accession>
<evidence type="ECO:0000256" key="2">
    <source>
        <dbReference type="SAM" id="MobiDB-lite"/>
    </source>
</evidence>
<feature type="region of interest" description="Disordered" evidence="2">
    <location>
        <begin position="1"/>
        <end position="20"/>
    </location>
</feature>